<dbReference type="EC" id="3.1.-.-" evidence="9"/>
<evidence type="ECO:0000313" key="10">
    <source>
        <dbReference type="EMBL" id="GAK48676.1"/>
    </source>
</evidence>
<comment type="function">
    <text evidence="9">CRISPR (clustered regularly interspaced short palindromic repeat), is an adaptive immune system that provides protection against mobile genetic elements (viruses, transposable elements and conjugative plasmids). CRISPR clusters contain sequences complementary to antecedent mobile elements and target invading nucleic acids. CRISPR clusters are transcribed and processed into CRISPR RNA (crRNA). Functions as a ssRNA-specific endoribonuclease. Involved in the integration of spacer DNA into the CRISPR cassette.</text>
</comment>
<dbReference type="eggNOG" id="COG3512">
    <property type="taxonomic scope" value="Bacteria"/>
</dbReference>
<dbReference type="RefSeq" id="WP_034529591.1">
    <property type="nucleotide sequence ID" value="NZ_BBJM01000047.1"/>
</dbReference>
<keyword evidence="8 9" id="KW-0051">Antiviral defense</keyword>
<gene>
    <name evidence="9" type="primary">cas2</name>
    <name evidence="10" type="ORF">LOSG293_470050</name>
</gene>
<name>A0A081BKV8_9LACO</name>
<evidence type="ECO:0000256" key="1">
    <source>
        <dbReference type="ARBA" id="ARBA00001946"/>
    </source>
</evidence>
<evidence type="ECO:0000256" key="5">
    <source>
        <dbReference type="ARBA" id="ARBA00022759"/>
    </source>
</evidence>
<evidence type="ECO:0000256" key="8">
    <source>
        <dbReference type="ARBA" id="ARBA00023118"/>
    </source>
</evidence>
<keyword evidence="11" id="KW-1185">Reference proteome</keyword>
<dbReference type="GO" id="GO:0004521">
    <property type="term" value="F:RNA endonuclease activity"/>
    <property type="evidence" value="ECO:0007669"/>
    <property type="project" value="InterPro"/>
</dbReference>
<dbReference type="GO" id="GO:0051607">
    <property type="term" value="P:defense response to virus"/>
    <property type="evidence" value="ECO:0007669"/>
    <property type="project" value="UniProtKB-UniRule"/>
</dbReference>
<keyword evidence="3 9" id="KW-0540">Nuclease</keyword>
<comment type="similarity">
    <text evidence="2 9">Belongs to the CRISPR-associated endoribonuclease Cas2 protein family.</text>
</comment>
<dbReference type="GO" id="GO:0046872">
    <property type="term" value="F:metal ion binding"/>
    <property type="evidence" value="ECO:0007669"/>
    <property type="project" value="UniProtKB-UniRule"/>
</dbReference>
<dbReference type="GO" id="GO:0016787">
    <property type="term" value="F:hydrolase activity"/>
    <property type="evidence" value="ECO:0007669"/>
    <property type="project" value="UniProtKB-KW"/>
</dbReference>
<evidence type="ECO:0000256" key="9">
    <source>
        <dbReference type="HAMAP-Rule" id="MF_01471"/>
    </source>
</evidence>
<protein>
    <recommendedName>
        <fullName evidence="9">CRISPR-associated endoribonuclease Cas2</fullName>
        <ecNumber evidence="9">3.1.-.-</ecNumber>
    </recommendedName>
</protein>
<comment type="caution">
    <text evidence="10">The sequence shown here is derived from an EMBL/GenBank/DDBJ whole genome shotgun (WGS) entry which is preliminary data.</text>
</comment>
<dbReference type="SUPFAM" id="SSF143430">
    <property type="entry name" value="TTP0101/SSO1404-like"/>
    <property type="match status" value="1"/>
</dbReference>
<keyword evidence="5 9" id="KW-0255">Endonuclease</keyword>
<evidence type="ECO:0000256" key="2">
    <source>
        <dbReference type="ARBA" id="ARBA00009959"/>
    </source>
</evidence>
<dbReference type="EMBL" id="BBJM01000047">
    <property type="protein sequence ID" value="GAK48676.1"/>
    <property type="molecule type" value="Genomic_DNA"/>
</dbReference>
<evidence type="ECO:0000256" key="7">
    <source>
        <dbReference type="ARBA" id="ARBA00022842"/>
    </source>
</evidence>
<evidence type="ECO:0000256" key="4">
    <source>
        <dbReference type="ARBA" id="ARBA00022723"/>
    </source>
</evidence>
<dbReference type="Proteomes" id="UP000028700">
    <property type="component" value="Unassembled WGS sequence"/>
</dbReference>
<dbReference type="Pfam" id="PF09827">
    <property type="entry name" value="CRISPR_Cas2"/>
    <property type="match status" value="1"/>
</dbReference>
<evidence type="ECO:0000256" key="3">
    <source>
        <dbReference type="ARBA" id="ARBA00022722"/>
    </source>
</evidence>
<sequence>MRLMVMFDLPVDTSADRRNYRKFRKALLNEGFVMIQYSIYVRVCVDSQSAHFMEKRIADFAPKIGLIQSMIITEAQYSQMHFILGESVQDVRNSSERTIII</sequence>
<dbReference type="NCBIfam" id="TIGR01573">
    <property type="entry name" value="cas2"/>
    <property type="match status" value="1"/>
</dbReference>
<dbReference type="InterPro" id="IPR021127">
    <property type="entry name" value="CRISPR_associated_Cas2"/>
</dbReference>
<evidence type="ECO:0000256" key="6">
    <source>
        <dbReference type="ARBA" id="ARBA00022801"/>
    </source>
</evidence>
<accession>A0A081BKV8</accession>
<keyword evidence="7 9" id="KW-0460">Magnesium</keyword>
<proteinExistence type="inferred from homology"/>
<evidence type="ECO:0000313" key="11">
    <source>
        <dbReference type="Proteomes" id="UP000028700"/>
    </source>
</evidence>
<dbReference type="InterPro" id="IPR019199">
    <property type="entry name" value="Virulence_VapD/CRISPR_Cas2"/>
</dbReference>
<organism evidence="10 11">
    <name type="scientific">Secundilactobacillus oryzae JCM 18671</name>
    <dbReference type="NCBI Taxonomy" id="1291743"/>
    <lineage>
        <taxon>Bacteria</taxon>
        <taxon>Bacillati</taxon>
        <taxon>Bacillota</taxon>
        <taxon>Bacilli</taxon>
        <taxon>Lactobacillales</taxon>
        <taxon>Lactobacillaceae</taxon>
        <taxon>Secundilactobacillus</taxon>
    </lineage>
</organism>
<dbReference type="HAMAP" id="MF_01471">
    <property type="entry name" value="Cas2"/>
    <property type="match status" value="1"/>
</dbReference>
<dbReference type="AlphaFoldDB" id="A0A081BKV8"/>
<reference evidence="10" key="1">
    <citation type="journal article" date="2014" name="Genome Announc.">
        <title>Draft Genome Sequence of Lactobacillus oryzae Strain SG293T.</title>
        <authorList>
            <person name="Tanizawa Y."/>
            <person name="Fujisawa T."/>
            <person name="Mochizuki T."/>
            <person name="Kaminuma E."/>
            <person name="Nakamura Y."/>
            <person name="Tohno M."/>
        </authorList>
    </citation>
    <scope>NUCLEOTIDE SEQUENCE [LARGE SCALE GENOMIC DNA]</scope>
    <source>
        <strain evidence="10">SG293</strain>
    </source>
</reference>
<comment type="cofactor">
    <cofactor evidence="1 9">
        <name>Mg(2+)</name>
        <dbReference type="ChEBI" id="CHEBI:18420"/>
    </cofactor>
</comment>
<keyword evidence="6 9" id="KW-0378">Hydrolase</keyword>
<dbReference type="STRING" id="1291743.LOSG293_470050"/>
<feature type="binding site" evidence="9">
    <location>
        <position position="8"/>
    </location>
    <ligand>
        <name>Mg(2+)</name>
        <dbReference type="ChEBI" id="CHEBI:18420"/>
        <note>catalytic</note>
    </ligand>
</feature>
<keyword evidence="4 9" id="KW-0479">Metal-binding</keyword>
<comment type="subunit">
    <text evidence="9">Homodimer, forms a heterotetramer with a Cas1 homodimer.</text>
</comment>
<dbReference type="GO" id="GO:0043571">
    <property type="term" value="P:maintenance of CRISPR repeat elements"/>
    <property type="evidence" value="ECO:0007669"/>
    <property type="project" value="UniProtKB-UniRule"/>
</dbReference>